<dbReference type="SUPFAM" id="SSF101874">
    <property type="entry name" value="YceI-like"/>
    <property type="match status" value="1"/>
</dbReference>
<accession>A0A918JF67</accession>
<name>A0A918JF67_9ALTE</name>
<keyword evidence="3" id="KW-1185">Reference proteome</keyword>
<gene>
    <name evidence="2" type="ORF">GCM10007391_05440</name>
</gene>
<evidence type="ECO:0000259" key="1">
    <source>
        <dbReference type="SMART" id="SM00867"/>
    </source>
</evidence>
<proteinExistence type="predicted"/>
<sequence length="186" mass="20420">MAKSDFTDMPEGTYTLDETHASLVWKVSHMGLSNYTALFTEFDASIAFDPADISQSRVTATVDANSVETHYPHPKETDFNAELANSDSWFNAKQYPVIRFESTDIEMHSARQASMTGNLTMRGVTKPVTFDVTLNGAMALQPLSGKPTLGFSATTTLNRSDWGMTKHIPTVGDAVTVTIEAEFARQ</sequence>
<evidence type="ECO:0000313" key="2">
    <source>
        <dbReference type="EMBL" id="GGW75936.1"/>
    </source>
</evidence>
<dbReference type="EMBL" id="BMXP01000001">
    <property type="protein sequence ID" value="GGW75936.1"/>
    <property type="molecule type" value="Genomic_DNA"/>
</dbReference>
<dbReference type="InterPro" id="IPR036761">
    <property type="entry name" value="TTHA0802/YceI-like_sf"/>
</dbReference>
<organism evidence="2 3">
    <name type="scientific">Alteromonas halophila</name>
    <dbReference type="NCBI Taxonomy" id="516698"/>
    <lineage>
        <taxon>Bacteria</taxon>
        <taxon>Pseudomonadati</taxon>
        <taxon>Pseudomonadota</taxon>
        <taxon>Gammaproteobacteria</taxon>
        <taxon>Alteromonadales</taxon>
        <taxon>Alteromonadaceae</taxon>
        <taxon>Alteromonas/Salinimonas group</taxon>
        <taxon>Alteromonas</taxon>
    </lineage>
</organism>
<dbReference type="InterPro" id="IPR007372">
    <property type="entry name" value="Lipid/polyisoprenoid-bd_YceI"/>
</dbReference>
<dbReference type="PANTHER" id="PTHR34406:SF1">
    <property type="entry name" value="PROTEIN YCEI"/>
    <property type="match status" value="1"/>
</dbReference>
<dbReference type="SMART" id="SM00867">
    <property type="entry name" value="YceI"/>
    <property type="match status" value="1"/>
</dbReference>
<feature type="domain" description="Lipid/polyisoprenoid-binding YceI-like" evidence="1">
    <location>
        <begin position="13"/>
        <end position="184"/>
    </location>
</feature>
<protein>
    <submittedName>
        <fullName evidence="2">Polyisoprenoid-binding protein</fullName>
    </submittedName>
</protein>
<dbReference type="PANTHER" id="PTHR34406">
    <property type="entry name" value="PROTEIN YCEI"/>
    <property type="match status" value="1"/>
</dbReference>
<dbReference type="AlphaFoldDB" id="A0A918JF67"/>
<evidence type="ECO:0000313" key="3">
    <source>
        <dbReference type="Proteomes" id="UP000631300"/>
    </source>
</evidence>
<reference evidence="2" key="1">
    <citation type="journal article" date="2014" name="Int. J. Syst. Evol. Microbiol.">
        <title>Complete genome sequence of Corynebacterium casei LMG S-19264T (=DSM 44701T), isolated from a smear-ripened cheese.</title>
        <authorList>
            <consortium name="US DOE Joint Genome Institute (JGI-PGF)"/>
            <person name="Walter F."/>
            <person name="Albersmeier A."/>
            <person name="Kalinowski J."/>
            <person name="Ruckert C."/>
        </authorList>
    </citation>
    <scope>NUCLEOTIDE SEQUENCE</scope>
    <source>
        <strain evidence="2">KCTC 22164</strain>
    </source>
</reference>
<dbReference type="Pfam" id="PF04264">
    <property type="entry name" value="YceI"/>
    <property type="match status" value="1"/>
</dbReference>
<reference evidence="2" key="2">
    <citation type="submission" date="2020-09" db="EMBL/GenBank/DDBJ databases">
        <authorList>
            <person name="Sun Q."/>
            <person name="Kim S."/>
        </authorList>
    </citation>
    <scope>NUCLEOTIDE SEQUENCE</scope>
    <source>
        <strain evidence="2">KCTC 22164</strain>
    </source>
</reference>
<comment type="caution">
    <text evidence="2">The sequence shown here is derived from an EMBL/GenBank/DDBJ whole genome shotgun (WGS) entry which is preliminary data.</text>
</comment>
<dbReference type="Proteomes" id="UP000631300">
    <property type="component" value="Unassembled WGS sequence"/>
</dbReference>
<dbReference type="Gene3D" id="2.40.128.110">
    <property type="entry name" value="Lipid/polyisoprenoid-binding, YceI-like"/>
    <property type="match status" value="1"/>
</dbReference>